<protein>
    <submittedName>
        <fullName evidence="2">DUF3278 domain-containing protein</fullName>
    </submittedName>
</protein>
<sequence length="57" mass="6475">AVYITLIIYLLNSLTNALSFHTSLISELKNPMSYIIPTVIGIIYGVLMALITWYRNK</sequence>
<dbReference type="EMBL" id="NGPL01000045">
    <property type="protein sequence ID" value="OYS68361.1"/>
    <property type="molecule type" value="Genomic_DNA"/>
</dbReference>
<feature type="transmembrane region" description="Helical" evidence="1">
    <location>
        <begin position="34"/>
        <end position="54"/>
    </location>
</feature>
<evidence type="ECO:0000256" key="1">
    <source>
        <dbReference type="SAM" id="Phobius"/>
    </source>
</evidence>
<accession>A0A256SND4</accession>
<keyword evidence="1" id="KW-0812">Transmembrane</keyword>
<name>A0A256SND4_LIMRT</name>
<feature type="non-terminal residue" evidence="2">
    <location>
        <position position="1"/>
    </location>
</feature>
<keyword evidence="1" id="KW-1133">Transmembrane helix</keyword>
<dbReference type="Proteomes" id="UP000215747">
    <property type="component" value="Unassembled WGS sequence"/>
</dbReference>
<reference evidence="3" key="1">
    <citation type="submission" date="2017-05" db="EMBL/GenBank/DDBJ databases">
        <authorList>
            <person name="Lin X.B."/>
            <person name="Stothard P."/>
            <person name="Tasseva G."/>
            <person name="Walter J."/>
        </authorList>
    </citation>
    <scope>NUCLEOTIDE SEQUENCE [LARGE SCALE GENOMIC DNA]</scope>
    <source>
        <strain evidence="3">114h</strain>
    </source>
</reference>
<comment type="caution">
    <text evidence="2">The sequence shown here is derived from an EMBL/GenBank/DDBJ whole genome shotgun (WGS) entry which is preliminary data.</text>
</comment>
<reference evidence="2 3" key="2">
    <citation type="submission" date="2017-09" db="EMBL/GenBank/DDBJ databases">
        <title>Tripartite evolution among Lactobacillus johnsonii, Lactobacillus taiwanensis, Lactobacillus reuteri and their rodent host.</title>
        <authorList>
            <person name="Wang T."/>
            <person name="Knowles S."/>
            <person name="Cheng C."/>
        </authorList>
    </citation>
    <scope>NUCLEOTIDE SEQUENCE [LARGE SCALE GENOMIC DNA]</scope>
    <source>
        <strain evidence="2 3">114h</strain>
    </source>
</reference>
<organism evidence="2 3">
    <name type="scientific">Limosilactobacillus reuteri</name>
    <name type="common">Lactobacillus reuteri</name>
    <dbReference type="NCBI Taxonomy" id="1598"/>
    <lineage>
        <taxon>Bacteria</taxon>
        <taxon>Bacillati</taxon>
        <taxon>Bacillota</taxon>
        <taxon>Bacilli</taxon>
        <taxon>Lactobacillales</taxon>
        <taxon>Lactobacillaceae</taxon>
        <taxon>Limosilactobacillus</taxon>
    </lineage>
</organism>
<dbReference type="AlphaFoldDB" id="A0A256SND4"/>
<evidence type="ECO:0000313" key="3">
    <source>
        <dbReference type="Proteomes" id="UP000215747"/>
    </source>
</evidence>
<keyword evidence="1" id="KW-0472">Membrane</keyword>
<proteinExistence type="predicted"/>
<gene>
    <name evidence="2" type="ORF">CBF96_07510</name>
</gene>
<evidence type="ECO:0000313" key="2">
    <source>
        <dbReference type="EMBL" id="OYS68361.1"/>
    </source>
</evidence>